<keyword evidence="4" id="KW-1185">Reference proteome</keyword>
<name>A0AAV9VZA0_9PEZI</name>
<organism evidence="3 4">
    <name type="scientific">Arthrobotrys musiformis</name>
    <dbReference type="NCBI Taxonomy" id="47236"/>
    <lineage>
        <taxon>Eukaryota</taxon>
        <taxon>Fungi</taxon>
        <taxon>Dikarya</taxon>
        <taxon>Ascomycota</taxon>
        <taxon>Pezizomycotina</taxon>
        <taxon>Orbiliomycetes</taxon>
        <taxon>Orbiliales</taxon>
        <taxon>Orbiliaceae</taxon>
        <taxon>Arthrobotrys</taxon>
    </lineage>
</organism>
<dbReference type="InterPro" id="IPR001810">
    <property type="entry name" value="F-box_dom"/>
</dbReference>
<protein>
    <recommendedName>
        <fullName evidence="2">F-box domain-containing protein</fullName>
    </recommendedName>
</protein>
<comment type="caution">
    <text evidence="3">The sequence shown here is derived from an EMBL/GenBank/DDBJ whole genome shotgun (WGS) entry which is preliminary data.</text>
</comment>
<gene>
    <name evidence="3" type="ORF">TWF481_011695</name>
</gene>
<sequence>MSTGRLCNRVEVWLHCYHPIRRSIDSKLPRNVTPNIDTIATMATSTASHLPTDSPAMAIPSGPFTFSFSLPPPSPKVDCIPKAEAPVEPATASPAPDPKRERTSLQHLPAELHTIIASHLALPSLIVHLSWTCRRLYASLGPTNRLFWYNVLYRRLSEIPPSNNTCTLLPRFIPTENYYQKCLDIMCNRTKFGCQRCLLYDEFCDEEGKGGYGVYSTRGNSSWGCGGKGGKNDEKFTHLVDIHVGGVYNGTWCWECAKEVYESTEIVRLKTPLPTIPPSLLTRMISKPCGHMKPGYFISRAAVATLLQEQCPNGFYSPFLVPHTTPSLKLSPEKAEEGAKEEVEQVGDTRQAKPYIFKTVLTLYKTAYVHIHPLFPPKELATTMKRCLNTKKFELTEGGKRAIENELIDAVFGVARVYLATASLSEEKREEERLEACRKFLLMFFGVPNKTTEKFKVAVPTTRFLAYICKRFYLSKMDDMGRSVGTPLERTLKIKYCVEDKPKRRCGICVAKHPNRIVREAYSPVLMVCHMISEHLDQISEDWPEAPELKPEEKEKITRKGRKGWFSQSKTSKGYDELLMEDVRFLFDGVDGEGEHENGGDERSSGPGTTQGGELDIDIGTLFISEGGEDENISAGDN</sequence>
<evidence type="ECO:0000256" key="1">
    <source>
        <dbReference type="SAM" id="MobiDB-lite"/>
    </source>
</evidence>
<dbReference type="SUPFAM" id="SSF81383">
    <property type="entry name" value="F-box domain"/>
    <property type="match status" value="1"/>
</dbReference>
<feature type="region of interest" description="Disordered" evidence="1">
    <location>
        <begin position="590"/>
        <end position="638"/>
    </location>
</feature>
<reference evidence="3 4" key="1">
    <citation type="submission" date="2023-08" db="EMBL/GenBank/DDBJ databases">
        <authorList>
            <person name="Palmer J.M."/>
        </authorList>
    </citation>
    <scope>NUCLEOTIDE SEQUENCE [LARGE SCALE GENOMIC DNA]</scope>
    <source>
        <strain evidence="3 4">TWF481</strain>
    </source>
</reference>
<dbReference type="PROSITE" id="PS50181">
    <property type="entry name" value="FBOX"/>
    <property type="match status" value="1"/>
</dbReference>
<feature type="compositionally biased region" description="Basic and acidic residues" evidence="1">
    <location>
        <begin position="593"/>
        <end position="604"/>
    </location>
</feature>
<dbReference type="Proteomes" id="UP001370758">
    <property type="component" value="Unassembled WGS sequence"/>
</dbReference>
<evidence type="ECO:0000313" key="3">
    <source>
        <dbReference type="EMBL" id="KAK6499124.1"/>
    </source>
</evidence>
<accession>A0AAV9VZA0</accession>
<evidence type="ECO:0000313" key="4">
    <source>
        <dbReference type="Proteomes" id="UP001370758"/>
    </source>
</evidence>
<evidence type="ECO:0000259" key="2">
    <source>
        <dbReference type="PROSITE" id="PS50181"/>
    </source>
</evidence>
<feature type="domain" description="F-box" evidence="2">
    <location>
        <begin position="102"/>
        <end position="156"/>
    </location>
</feature>
<dbReference type="EMBL" id="JAVHJL010000008">
    <property type="protein sequence ID" value="KAK6499124.1"/>
    <property type="molecule type" value="Genomic_DNA"/>
</dbReference>
<dbReference type="InterPro" id="IPR036047">
    <property type="entry name" value="F-box-like_dom_sf"/>
</dbReference>
<proteinExistence type="predicted"/>
<dbReference type="AlphaFoldDB" id="A0AAV9VZA0"/>